<evidence type="ECO:0000259" key="2">
    <source>
        <dbReference type="Pfam" id="PF14657"/>
    </source>
</evidence>
<dbReference type="Pfam" id="PF14657">
    <property type="entry name" value="Arm-DNA-bind_4"/>
    <property type="match status" value="1"/>
</dbReference>
<sequence>MHGVTKSAGGIYRRCGCVDPRTGKAWGDHCPKLAAGRRHGSWYLRLELPVGSDGRRRRIRRGGFTTRKAAEEALAQVRAPSGSGGGLVTVGEWLTHWLATRTGAASTISGYASHVRLYLAPYLGTVVLAELSVAHLQAVSASIAPCPASDGAPEARASGCCCREICPASHSVTWSAERTTGGAHTLDMSSSSLPSALCSPR</sequence>
<dbReference type="SUPFAM" id="SSF56349">
    <property type="entry name" value="DNA breaking-rejoining enzymes"/>
    <property type="match status" value="1"/>
</dbReference>
<organism evidence="3 4">
    <name type="scientific">Actinomadura soli</name>
    <dbReference type="NCBI Taxonomy" id="2508997"/>
    <lineage>
        <taxon>Bacteria</taxon>
        <taxon>Bacillati</taxon>
        <taxon>Actinomycetota</taxon>
        <taxon>Actinomycetes</taxon>
        <taxon>Streptosporangiales</taxon>
        <taxon>Thermomonosporaceae</taxon>
        <taxon>Actinomadura</taxon>
    </lineage>
</organism>
<keyword evidence="4" id="KW-1185">Reference proteome</keyword>
<comment type="caution">
    <text evidence="3">The sequence shown here is derived from an EMBL/GenBank/DDBJ whole genome shotgun (WGS) entry which is preliminary data.</text>
</comment>
<dbReference type="InterPro" id="IPR011010">
    <property type="entry name" value="DNA_brk_join_enz"/>
</dbReference>
<name>A0A5C4JHW7_9ACTN</name>
<dbReference type="RefSeq" id="WP_138643967.1">
    <property type="nucleotide sequence ID" value="NZ_VCKW01000018.1"/>
</dbReference>
<dbReference type="InterPro" id="IPR010998">
    <property type="entry name" value="Integrase_recombinase_N"/>
</dbReference>
<dbReference type="Gene3D" id="1.10.150.130">
    <property type="match status" value="1"/>
</dbReference>
<proteinExistence type="predicted"/>
<evidence type="ECO:0000256" key="1">
    <source>
        <dbReference type="ARBA" id="ARBA00023125"/>
    </source>
</evidence>
<feature type="domain" description="AP2-like integrase N-terminal" evidence="2">
    <location>
        <begin position="52"/>
        <end position="77"/>
    </location>
</feature>
<keyword evidence="1" id="KW-0238">DNA-binding</keyword>
<dbReference type="Proteomes" id="UP000309174">
    <property type="component" value="Unassembled WGS sequence"/>
</dbReference>
<evidence type="ECO:0000313" key="3">
    <source>
        <dbReference type="EMBL" id="TMR05714.1"/>
    </source>
</evidence>
<accession>A0A5C4JHW7</accession>
<dbReference type="OrthoDB" id="3175606at2"/>
<dbReference type="AlphaFoldDB" id="A0A5C4JHW7"/>
<evidence type="ECO:0000313" key="4">
    <source>
        <dbReference type="Proteomes" id="UP000309174"/>
    </source>
</evidence>
<gene>
    <name evidence="3" type="ORF">ETD83_05605</name>
</gene>
<dbReference type="GO" id="GO:0003677">
    <property type="term" value="F:DNA binding"/>
    <property type="evidence" value="ECO:0007669"/>
    <property type="project" value="UniProtKB-KW"/>
</dbReference>
<reference evidence="3 4" key="1">
    <citation type="submission" date="2019-05" db="EMBL/GenBank/DDBJ databases">
        <title>Draft genome sequence of Actinomadura sp. 14C53.</title>
        <authorList>
            <person name="Saricaoglu S."/>
            <person name="Isik K."/>
        </authorList>
    </citation>
    <scope>NUCLEOTIDE SEQUENCE [LARGE SCALE GENOMIC DNA]</scope>
    <source>
        <strain evidence="3 4">14C53</strain>
    </source>
</reference>
<protein>
    <recommendedName>
        <fullName evidence="2">AP2-like integrase N-terminal domain-containing protein</fullName>
    </recommendedName>
</protein>
<dbReference type="InterPro" id="IPR028259">
    <property type="entry name" value="AP2-like_int_N"/>
</dbReference>
<dbReference type="EMBL" id="VCKW01000018">
    <property type="protein sequence ID" value="TMR05714.1"/>
    <property type="molecule type" value="Genomic_DNA"/>
</dbReference>